<dbReference type="OrthoDB" id="3267770at2"/>
<keyword evidence="3" id="KW-1185">Reference proteome</keyword>
<accession>A0A430FVA5</accession>
<reference evidence="2 3" key="1">
    <citation type="submission" date="2018-09" db="EMBL/GenBank/DDBJ databases">
        <title>Characterization of the phylogenetic diversity of five novel species belonging to the genus Bifidobacterium.</title>
        <authorList>
            <person name="Lugli G.A."/>
            <person name="Duranti S."/>
            <person name="Milani C."/>
        </authorList>
    </citation>
    <scope>NUCLEOTIDE SEQUENCE [LARGE SCALE GENOMIC DNA]</scope>
    <source>
        <strain evidence="2 3">2033B</strain>
    </source>
</reference>
<evidence type="ECO:0000256" key="1">
    <source>
        <dbReference type="SAM" id="MobiDB-lite"/>
    </source>
</evidence>
<evidence type="ECO:0000313" key="2">
    <source>
        <dbReference type="EMBL" id="RSX57699.1"/>
    </source>
</evidence>
<organism evidence="2 3">
    <name type="scientific">Bifidobacterium samirii</name>
    <dbReference type="NCBI Taxonomy" id="2306974"/>
    <lineage>
        <taxon>Bacteria</taxon>
        <taxon>Bacillati</taxon>
        <taxon>Actinomycetota</taxon>
        <taxon>Actinomycetes</taxon>
        <taxon>Bifidobacteriales</taxon>
        <taxon>Bifidobacteriaceae</taxon>
        <taxon>Bifidobacterium</taxon>
    </lineage>
</organism>
<protein>
    <submittedName>
        <fullName evidence="2">Uncharacterized protein</fullName>
    </submittedName>
</protein>
<comment type="caution">
    <text evidence="2">The sequence shown here is derived from an EMBL/GenBank/DDBJ whole genome shotgun (WGS) entry which is preliminary data.</text>
</comment>
<sequence length="637" mass="69109">MSGNDYGFLFKPNGNENQGPSNSGEEIFSGDTAAQSLARELGQNSLDAVAKDGAWPVTMVFELRRMKVSDIPDVDNLKRHLRAALECYPGHPRLQQAVAAIEAESIDVLRVGDYGTKGLSGSESIMDRGSALTALTRGSGVSIGKTDAGGSFGIGKSVGIRSSLVRTEFWTTRTPESDETVFAGCTQLTTHQDPESNDPRRLMGPMGTYTLLSDTQDYHYLRDPAPLGPFPQRSKPGTDVYIIGYSAAADDPELEQIRIAMIDNFMAAIMRGHLVVKGITDKSHAWVLDADGLKRAIDAISDPERRTAMQAFHNALRQPPVIKTDVRLGEMKLYINIDDSLPRKLNTIVMRKPLMKVRAYTNTSITAKYAAVLECSSPQGNRILRSMEPVRHDDWQAARDKTNGKAALRAIKNFILEELRKRVKMELGDEITIKGLNTLLPLELQIDGNPNRHGVRASNGPGVERESASLQGRETAPEPVANTGGKSVSITLTSPAVADDSGDSVFTGRKRGGDTKRGKHAAGIPASGKAGDGSSVIEGGNLSMRYWFDTKSGDYILVLRSRTGETEKGVLRLTAALDGTFGNYTPPVEEATDISSSEPRRLEVKEGSISTVRVTGKRPTKLRVHIKGGIRLQLGVK</sequence>
<feature type="region of interest" description="Disordered" evidence="1">
    <location>
        <begin position="448"/>
        <end position="532"/>
    </location>
</feature>
<dbReference type="Proteomes" id="UP000287470">
    <property type="component" value="Unassembled WGS sequence"/>
</dbReference>
<feature type="compositionally biased region" description="Polar residues" evidence="1">
    <location>
        <begin position="484"/>
        <end position="494"/>
    </location>
</feature>
<proteinExistence type="predicted"/>
<evidence type="ECO:0000313" key="3">
    <source>
        <dbReference type="Proteomes" id="UP000287470"/>
    </source>
</evidence>
<dbReference type="RefSeq" id="WP_125967829.1">
    <property type="nucleotide sequence ID" value="NZ_QXGK01000004.1"/>
</dbReference>
<name>A0A430FVA5_9BIFI</name>
<dbReference type="AlphaFoldDB" id="A0A430FVA5"/>
<dbReference type="EMBL" id="QXGK01000004">
    <property type="protein sequence ID" value="RSX57699.1"/>
    <property type="molecule type" value="Genomic_DNA"/>
</dbReference>
<gene>
    <name evidence="2" type="ORF">D2E24_0547</name>
</gene>